<dbReference type="PANTHER" id="PTHR33112:SF10">
    <property type="entry name" value="TOL"/>
    <property type="match status" value="1"/>
</dbReference>
<name>A0A8S8ZRN1_SORMA</name>
<sequence length="763" mass="87784">MFSWLRWSSPPSLLVAKRPLLVHGPGTTHTHAALLPVKSSFCLASSSCPKPGSAWPTMAAPPSLQLLRGTLRWLPSRPFTTSANNTPKGPDSSSLFSRFGVFLWNLFYWIFCVYLVYLGWWNWRFKKSIERQRWNLCKKCDDLLDKVDPGQVSQRLVQFHDIRALYQSAKAGCHFCALFVGAISCFADPPTRVIGNDQDWQEQIPLQIRVTTEKPRERIFFFVETVKGERLGVQKATTTNPPYHDMDRRTWNEVPKSLEIGQEANWHQVNKWLEECSSWIHFGCHSSGFSKFVDNLTVGFFDIPSAHEFLNVFHVPESVEPNQRPSRLISVGEIGDPYVRISKTRDSVDFSTQEYMTLSHRWGEGVPLRLLKDNQEEFCTQGIQLDRLPKTFQDAVGVTRKLKVPFLWIDSLCIIQDSHEDWVEESAKMHSIYRRSYLNISAGGARDPNGGLFFPRPMPLALANLEVPLRDRPGAPATCHLVLFPCAADEKLPLFERAWVLQERYMSLRNLIFGRYQLHWECRTFHSRETWDKLGTGPLRGSANMSRFWKQMIMLELPWDFERRTVWHRTILTYTDLGITKASDKLVAIHGLAQQLEDKWDGVTYYAGLWSYRLRQDLLWYRPTGPSTRVCQEDDLAYRNLYPSWSWASINGKVNPTFEYVADGLVQILEVNMPSTSKSSLPTATRGVIKLRDRYLGQWSTPGMPSMIAENGLFTESLLCMIDRQIFGLSFTGIMTWIRPSRTPMCIWLRSKSSPNGEQMGLK</sequence>
<organism evidence="3 4">
    <name type="scientific">Sordaria macrospora</name>
    <dbReference type="NCBI Taxonomy" id="5147"/>
    <lineage>
        <taxon>Eukaryota</taxon>
        <taxon>Fungi</taxon>
        <taxon>Dikarya</taxon>
        <taxon>Ascomycota</taxon>
        <taxon>Pezizomycotina</taxon>
        <taxon>Sordariomycetes</taxon>
        <taxon>Sordariomycetidae</taxon>
        <taxon>Sordariales</taxon>
        <taxon>Sordariaceae</taxon>
        <taxon>Sordaria</taxon>
    </lineage>
</organism>
<dbReference type="VEuPathDB" id="FungiDB:SMAC_08253"/>
<dbReference type="AlphaFoldDB" id="A0A8S8ZRN1"/>
<evidence type="ECO:0000259" key="2">
    <source>
        <dbReference type="Pfam" id="PF06985"/>
    </source>
</evidence>
<evidence type="ECO:0000313" key="4">
    <source>
        <dbReference type="Proteomes" id="UP000433876"/>
    </source>
</evidence>
<dbReference type="Pfam" id="PF06985">
    <property type="entry name" value="HET"/>
    <property type="match status" value="1"/>
</dbReference>
<keyword evidence="1" id="KW-0812">Transmembrane</keyword>
<comment type="caution">
    <text evidence="3">The sequence shown here is derived from an EMBL/GenBank/DDBJ whole genome shotgun (WGS) entry which is preliminary data.</text>
</comment>
<keyword evidence="1" id="KW-0472">Membrane</keyword>
<feature type="domain" description="Heterokaryon incompatibility" evidence="2">
    <location>
        <begin position="355"/>
        <end position="503"/>
    </location>
</feature>
<dbReference type="InterPro" id="IPR010730">
    <property type="entry name" value="HET"/>
</dbReference>
<keyword evidence="1" id="KW-1133">Transmembrane helix</keyword>
<gene>
    <name evidence="3" type="ORF">SMACR_12782</name>
</gene>
<evidence type="ECO:0000256" key="1">
    <source>
        <dbReference type="SAM" id="Phobius"/>
    </source>
</evidence>
<evidence type="ECO:0000313" key="3">
    <source>
        <dbReference type="EMBL" id="KAA8631341.1"/>
    </source>
</evidence>
<feature type="transmembrane region" description="Helical" evidence="1">
    <location>
        <begin position="102"/>
        <end position="123"/>
    </location>
</feature>
<dbReference type="PANTHER" id="PTHR33112">
    <property type="entry name" value="DOMAIN PROTEIN, PUTATIVE-RELATED"/>
    <property type="match status" value="1"/>
</dbReference>
<proteinExistence type="predicted"/>
<protein>
    <recommendedName>
        <fullName evidence="2">Heterokaryon incompatibility domain-containing protein</fullName>
    </recommendedName>
</protein>
<accession>A0A8S8ZRN1</accession>
<reference evidence="3 4" key="1">
    <citation type="submission" date="2017-07" db="EMBL/GenBank/DDBJ databases">
        <title>Genome sequence of the Sordaria macrospora wild type strain R19027.</title>
        <authorList>
            <person name="Nowrousian M."/>
            <person name="Teichert I."/>
            <person name="Kueck U."/>
        </authorList>
    </citation>
    <scope>NUCLEOTIDE SEQUENCE [LARGE SCALE GENOMIC DNA]</scope>
    <source>
        <strain evidence="3 4">R19027</strain>
        <tissue evidence="3">Mycelium</tissue>
    </source>
</reference>
<dbReference type="EMBL" id="NMPR01000079">
    <property type="protein sequence ID" value="KAA8631341.1"/>
    <property type="molecule type" value="Genomic_DNA"/>
</dbReference>
<dbReference type="Proteomes" id="UP000433876">
    <property type="component" value="Unassembled WGS sequence"/>
</dbReference>